<sequence>MVSGSTVYSCSERGDSSAENVVMCMVTGCRSMSARAVTISQTYSPLTVPTFDCSS</sequence>
<dbReference type="EMBL" id="CSBK01003834">
    <property type="protein sequence ID" value="CPB28778.1"/>
    <property type="molecule type" value="Genomic_DNA"/>
</dbReference>
<evidence type="ECO:0000313" key="1">
    <source>
        <dbReference type="EMBL" id="CFR66309.1"/>
    </source>
</evidence>
<organism evidence="1 4">
    <name type="scientific">Mycobacterium tuberculosis</name>
    <dbReference type="NCBI Taxonomy" id="1773"/>
    <lineage>
        <taxon>Bacteria</taxon>
        <taxon>Bacillati</taxon>
        <taxon>Actinomycetota</taxon>
        <taxon>Actinomycetes</taxon>
        <taxon>Mycobacteriales</taxon>
        <taxon>Mycobacteriaceae</taxon>
        <taxon>Mycobacterium</taxon>
        <taxon>Mycobacterium tuberculosis complex</taxon>
    </lineage>
</organism>
<accession>A0A654TW61</accession>
<name>A0A654TW61_MYCTX</name>
<evidence type="ECO:0000313" key="2">
    <source>
        <dbReference type="EMBL" id="CPB28778.1"/>
    </source>
</evidence>
<evidence type="ECO:0000313" key="4">
    <source>
        <dbReference type="Proteomes" id="UP000046680"/>
    </source>
</evidence>
<gene>
    <name evidence="1" type="ORF">ERS007657_00332</name>
    <name evidence="2" type="ORF">ERS007739_05170</name>
</gene>
<dbReference type="Proteomes" id="UP000039021">
    <property type="component" value="Unassembled WGS sequence"/>
</dbReference>
<reference evidence="2" key="1">
    <citation type="submission" date="2015-03" db="EMBL/GenBank/DDBJ databases">
        <authorList>
            <consortium name="Pathogen Informatics"/>
            <person name="Murphy D."/>
        </authorList>
    </citation>
    <scope>NUCLEOTIDE SEQUENCE</scope>
    <source>
        <strain evidence="2">N09902308</strain>
    </source>
</reference>
<proteinExistence type="predicted"/>
<dbReference type="EMBL" id="CGCX01000066">
    <property type="protein sequence ID" value="CFR66309.1"/>
    <property type="molecule type" value="Genomic_DNA"/>
</dbReference>
<reference evidence="3 4" key="2">
    <citation type="submission" date="2015-03" db="EMBL/GenBank/DDBJ databases">
        <authorList>
            <consortium name="Pathogen Informatics"/>
        </authorList>
    </citation>
    <scope>NUCLEOTIDE SEQUENCE [LARGE SCALE GENOMIC DNA]</scope>
    <source>
        <strain evidence="1 4">C09601061</strain>
        <strain evidence="3">N09902308</strain>
    </source>
</reference>
<dbReference type="Proteomes" id="UP000046680">
    <property type="component" value="Unassembled WGS sequence"/>
</dbReference>
<evidence type="ECO:0000313" key="3">
    <source>
        <dbReference type="Proteomes" id="UP000039021"/>
    </source>
</evidence>
<protein>
    <submittedName>
        <fullName evidence="1">Cytospin-A</fullName>
    </submittedName>
</protein>
<dbReference type="AlphaFoldDB" id="A0A654TW61"/>